<evidence type="ECO:0000313" key="4">
    <source>
        <dbReference type="EMBL" id="MBW5482645.1"/>
    </source>
</evidence>
<feature type="domain" description="PASTA" evidence="3">
    <location>
        <begin position="137"/>
        <end position="205"/>
    </location>
</feature>
<evidence type="ECO:0000313" key="5">
    <source>
        <dbReference type="Proteomes" id="UP000812013"/>
    </source>
</evidence>
<feature type="signal peptide" evidence="2">
    <location>
        <begin position="1"/>
        <end position="22"/>
    </location>
</feature>
<reference evidence="4 5" key="1">
    <citation type="submission" date="2019-12" db="EMBL/GenBank/DDBJ databases">
        <title>Genome sequence of Streptomyces bambusae.</title>
        <authorList>
            <person name="Bansal K."/>
            <person name="Choksket S."/>
            <person name="Korpole S."/>
            <person name="Patil P.B."/>
        </authorList>
    </citation>
    <scope>NUCLEOTIDE SEQUENCE [LARGE SCALE GENOMIC DNA]</scope>
    <source>
        <strain evidence="4 5">SK60</strain>
    </source>
</reference>
<feature type="chain" id="PRO_5045876124" description="PASTA domain-containing protein" evidence="2">
    <location>
        <begin position="23"/>
        <end position="211"/>
    </location>
</feature>
<protein>
    <recommendedName>
        <fullName evidence="3">PASTA domain-containing protein</fullName>
    </recommendedName>
</protein>
<name>A0ABS6Z7H1_9ACTN</name>
<feature type="domain" description="PASTA" evidence="3">
    <location>
        <begin position="51"/>
        <end position="123"/>
    </location>
</feature>
<dbReference type="EMBL" id="WTFF01000067">
    <property type="protein sequence ID" value="MBW5482645.1"/>
    <property type="molecule type" value="Genomic_DNA"/>
</dbReference>
<dbReference type="SMART" id="SM00740">
    <property type="entry name" value="PASTA"/>
    <property type="match status" value="2"/>
</dbReference>
<keyword evidence="5" id="KW-1185">Reference proteome</keyword>
<organism evidence="4 5">
    <name type="scientific">Streptomyces bambusae</name>
    <dbReference type="NCBI Taxonomy" id="1550616"/>
    <lineage>
        <taxon>Bacteria</taxon>
        <taxon>Bacillati</taxon>
        <taxon>Actinomycetota</taxon>
        <taxon>Actinomycetes</taxon>
        <taxon>Kitasatosporales</taxon>
        <taxon>Streptomycetaceae</taxon>
        <taxon>Streptomyces</taxon>
    </lineage>
</organism>
<dbReference type="PROSITE" id="PS51257">
    <property type="entry name" value="PROKAR_LIPOPROTEIN"/>
    <property type="match status" value="1"/>
</dbReference>
<dbReference type="InterPro" id="IPR005543">
    <property type="entry name" value="PASTA_dom"/>
</dbReference>
<dbReference type="Proteomes" id="UP000812013">
    <property type="component" value="Unassembled WGS sequence"/>
</dbReference>
<gene>
    <name evidence="4" type="ORF">GPJ59_12310</name>
</gene>
<proteinExistence type="predicted"/>
<evidence type="ECO:0000256" key="1">
    <source>
        <dbReference type="SAM" id="MobiDB-lite"/>
    </source>
</evidence>
<evidence type="ECO:0000256" key="2">
    <source>
        <dbReference type="SAM" id="SignalP"/>
    </source>
</evidence>
<accession>A0ABS6Z7H1</accession>
<feature type="region of interest" description="Disordered" evidence="1">
    <location>
        <begin position="27"/>
        <end position="51"/>
    </location>
</feature>
<comment type="caution">
    <text evidence="4">The sequence shown here is derived from an EMBL/GenBank/DDBJ whole genome shotgun (WGS) entry which is preliminary data.</text>
</comment>
<dbReference type="RefSeq" id="WP_219667102.1">
    <property type="nucleotide sequence ID" value="NZ_WTFF01000067.1"/>
</dbReference>
<evidence type="ECO:0000259" key="3">
    <source>
        <dbReference type="SMART" id="SM00740"/>
    </source>
</evidence>
<sequence>MRTHHSSAALAAAALLGLTLTACDPAPGTSGTDTKPASTTPSGPTSAPKTAAKTATLPDLVGKGLQVAQDEAQAAGFYSLTSHDSLGRGRAQVLDRGWKVCTQTPAPGGAVDTATKIDLGAVKVEESCPATEAPAPTAAAGTMPALVGKSMRVAREALPANASITVKDAKQDRMVLQETNWQVCTQDPAGGARFTGQPVSFTVVKFGEGCP</sequence>
<feature type="compositionally biased region" description="Polar residues" evidence="1">
    <location>
        <begin position="29"/>
        <end position="43"/>
    </location>
</feature>
<keyword evidence="2" id="KW-0732">Signal</keyword>
<dbReference type="Gene3D" id="3.30.10.20">
    <property type="match status" value="2"/>
</dbReference>